<dbReference type="Proteomes" id="UP001066276">
    <property type="component" value="Chromosome 3_2"/>
</dbReference>
<gene>
    <name evidence="2" type="ORF">NDU88_007543</name>
</gene>
<accession>A0AAV7U1S4</accession>
<dbReference type="Gene3D" id="3.30.70.1820">
    <property type="entry name" value="L1 transposable element, RRM domain"/>
    <property type="match status" value="1"/>
</dbReference>
<evidence type="ECO:0000256" key="1">
    <source>
        <dbReference type="SAM" id="Coils"/>
    </source>
</evidence>
<keyword evidence="3" id="KW-1185">Reference proteome</keyword>
<comment type="caution">
    <text evidence="2">The sequence shown here is derived from an EMBL/GenBank/DDBJ whole genome shotgun (WGS) entry which is preliminary data.</text>
</comment>
<name>A0AAV7U1S4_PLEWA</name>
<feature type="coiled-coil region" evidence="1">
    <location>
        <begin position="4"/>
        <end position="45"/>
    </location>
</feature>
<sequence length="173" mass="19419">MDGVTSLEDKDNACRKELERLQQEILRLQDQQLDLKVHMEDLENRSRWNNIRIMGTPSDAEGTDLHEYVTALFQQVLGDPPETRIKLDRVHRVSPSRPAKAPPADILVCVRDFQQQGGSYATSAIQRSFSSALSGFDDHYPAEMAHIPSCDDPLVKIGGVLFLGPPLLSYFLT</sequence>
<dbReference type="EMBL" id="JANPWB010000006">
    <property type="protein sequence ID" value="KAJ1182351.1"/>
    <property type="molecule type" value="Genomic_DNA"/>
</dbReference>
<dbReference type="AlphaFoldDB" id="A0AAV7U1S4"/>
<organism evidence="2 3">
    <name type="scientific">Pleurodeles waltl</name>
    <name type="common">Iberian ribbed newt</name>
    <dbReference type="NCBI Taxonomy" id="8319"/>
    <lineage>
        <taxon>Eukaryota</taxon>
        <taxon>Metazoa</taxon>
        <taxon>Chordata</taxon>
        <taxon>Craniata</taxon>
        <taxon>Vertebrata</taxon>
        <taxon>Euteleostomi</taxon>
        <taxon>Amphibia</taxon>
        <taxon>Batrachia</taxon>
        <taxon>Caudata</taxon>
        <taxon>Salamandroidea</taxon>
        <taxon>Salamandridae</taxon>
        <taxon>Pleurodelinae</taxon>
        <taxon>Pleurodeles</taxon>
    </lineage>
</organism>
<proteinExistence type="predicted"/>
<reference evidence="2" key="1">
    <citation type="journal article" date="2022" name="bioRxiv">
        <title>Sequencing and chromosome-scale assembly of the giantPleurodeles waltlgenome.</title>
        <authorList>
            <person name="Brown T."/>
            <person name="Elewa A."/>
            <person name="Iarovenko S."/>
            <person name="Subramanian E."/>
            <person name="Araus A.J."/>
            <person name="Petzold A."/>
            <person name="Susuki M."/>
            <person name="Suzuki K.-i.T."/>
            <person name="Hayashi T."/>
            <person name="Toyoda A."/>
            <person name="Oliveira C."/>
            <person name="Osipova E."/>
            <person name="Leigh N.D."/>
            <person name="Simon A."/>
            <person name="Yun M.H."/>
        </authorList>
    </citation>
    <scope>NUCLEOTIDE SEQUENCE</scope>
    <source>
        <strain evidence="2">20211129_DDA</strain>
        <tissue evidence="2">Liver</tissue>
    </source>
</reference>
<protein>
    <submittedName>
        <fullName evidence="2">Uncharacterized protein</fullName>
    </submittedName>
</protein>
<evidence type="ECO:0000313" key="2">
    <source>
        <dbReference type="EMBL" id="KAJ1182351.1"/>
    </source>
</evidence>
<keyword evidence="1" id="KW-0175">Coiled coil</keyword>
<evidence type="ECO:0000313" key="3">
    <source>
        <dbReference type="Proteomes" id="UP001066276"/>
    </source>
</evidence>